<evidence type="ECO:0000256" key="3">
    <source>
        <dbReference type="ARBA" id="ARBA00022989"/>
    </source>
</evidence>
<reference evidence="8" key="1">
    <citation type="journal article" date="2021" name="Nat. Commun.">
        <title>Genetic determinants of endophytism in the Arabidopsis root mycobiome.</title>
        <authorList>
            <person name="Mesny F."/>
            <person name="Miyauchi S."/>
            <person name="Thiergart T."/>
            <person name="Pickel B."/>
            <person name="Atanasova L."/>
            <person name="Karlsson M."/>
            <person name="Huettel B."/>
            <person name="Barry K.W."/>
            <person name="Haridas S."/>
            <person name="Chen C."/>
            <person name="Bauer D."/>
            <person name="Andreopoulos W."/>
            <person name="Pangilinan J."/>
            <person name="LaButti K."/>
            <person name="Riley R."/>
            <person name="Lipzen A."/>
            <person name="Clum A."/>
            <person name="Drula E."/>
            <person name="Henrissat B."/>
            <person name="Kohler A."/>
            <person name="Grigoriev I.V."/>
            <person name="Martin F.M."/>
            <person name="Hacquard S."/>
        </authorList>
    </citation>
    <scope>NUCLEOTIDE SEQUENCE</scope>
    <source>
        <strain evidence="8">MPI-CAGE-AT-0147</strain>
    </source>
</reference>
<evidence type="ECO:0000256" key="6">
    <source>
        <dbReference type="SAM" id="MobiDB-lite"/>
    </source>
</evidence>
<evidence type="ECO:0000256" key="7">
    <source>
        <dbReference type="SAM" id="Phobius"/>
    </source>
</evidence>
<feature type="transmembrane region" description="Helical" evidence="7">
    <location>
        <begin position="136"/>
        <end position="153"/>
    </location>
</feature>
<dbReference type="GO" id="GO:0005886">
    <property type="term" value="C:plasma membrane"/>
    <property type="evidence" value="ECO:0007669"/>
    <property type="project" value="TreeGrafter"/>
</dbReference>
<dbReference type="AlphaFoldDB" id="A0A9P9EFN8"/>
<feature type="region of interest" description="Disordered" evidence="6">
    <location>
        <begin position="262"/>
        <end position="282"/>
    </location>
</feature>
<dbReference type="PANTHER" id="PTHR23502">
    <property type="entry name" value="MAJOR FACILITATOR SUPERFAMILY"/>
    <property type="match status" value="1"/>
</dbReference>
<evidence type="ECO:0000256" key="4">
    <source>
        <dbReference type="ARBA" id="ARBA00023136"/>
    </source>
</evidence>
<gene>
    <name evidence="8" type="ORF">EDB81DRAFT_693252</name>
</gene>
<feature type="transmembrane region" description="Helical" evidence="7">
    <location>
        <begin position="368"/>
        <end position="389"/>
    </location>
</feature>
<feature type="transmembrane region" description="Helical" evidence="7">
    <location>
        <begin position="502"/>
        <end position="523"/>
    </location>
</feature>
<dbReference type="Proteomes" id="UP000738349">
    <property type="component" value="Unassembled WGS sequence"/>
</dbReference>
<keyword evidence="4 7" id="KW-0472">Membrane</keyword>
<organism evidence="8 9">
    <name type="scientific">Dactylonectria macrodidyma</name>
    <dbReference type="NCBI Taxonomy" id="307937"/>
    <lineage>
        <taxon>Eukaryota</taxon>
        <taxon>Fungi</taxon>
        <taxon>Dikarya</taxon>
        <taxon>Ascomycota</taxon>
        <taxon>Pezizomycotina</taxon>
        <taxon>Sordariomycetes</taxon>
        <taxon>Hypocreomycetidae</taxon>
        <taxon>Hypocreales</taxon>
        <taxon>Nectriaceae</taxon>
        <taxon>Dactylonectria</taxon>
    </lineage>
</organism>
<evidence type="ECO:0000313" key="8">
    <source>
        <dbReference type="EMBL" id="KAH7136259.1"/>
    </source>
</evidence>
<feature type="transmembrane region" description="Helical" evidence="7">
    <location>
        <begin position="224"/>
        <end position="244"/>
    </location>
</feature>
<dbReference type="SUPFAM" id="SSF103473">
    <property type="entry name" value="MFS general substrate transporter"/>
    <property type="match status" value="1"/>
</dbReference>
<dbReference type="InterPro" id="IPR011701">
    <property type="entry name" value="MFS"/>
</dbReference>
<dbReference type="PANTHER" id="PTHR23502:SF30">
    <property type="entry name" value="TRANSPORTER, PUTATIVE (AFU_ORTHOLOGUE AFUA_8G04702)-RELATED"/>
    <property type="match status" value="1"/>
</dbReference>
<dbReference type="InterPro" id="IPR036259">
    <property type="entry name" value="MFS_trans_sf"/>
</dbReference>
<feature type="transmembrane region" description="Helical" evidence="7">
    <location>
        <begin position="112"/>
        <end position="129"/>
    </location>
</feature>
<dbReference type="Pfam" id="PF07690">
    <property type="entry name" value="MFS_1"/>
    <property type="match status" value="1"/>
</dbReference>
<dbReference type="Gene3D" id="1.20.1250.20">
    <property type="entry name" value="MFS general substrate transporter like domains"/>
    <property type="match status" value="1"/>
</dbReference>
<protein>
    <submittedName>
        <fullName evidence="8">Major facilitator superfamily transporter</fullName>
    </submittedName>
</protein>
<comment type="caution">
    <text evidence="8">The sequence shown here is derived from an EMBL/GenBank/DDBJ whole genome shotgun (WGS) entry which is preliminary data.</text>
</comment>
<feature type="transmembrane region" description="Helical" evidence="7">
    <location>
        <begin position="410"/>
        <end position="433"/>
    </location>
</feature>
<dbReference type="OrthoDB" id="5215911at2759"/>
<comment type="subcellular location">
    <subcellularLocation>
        <location evidence="1">Membrane</location>
        <topology evidence="1">Multi-pass membrane protein</topology>
    </subcellularLocation>
</comment>
<dbReference type="EMBL" id="JAGMUV010000013">
    <property type="protein sequence ID" value="KAH7136259.1"/>
    <property type="molecule type" value="Genomic_DNA"/>
</dbReference>
<dbReference type="GO" id="GO:0022857">
    <property type="term" value="F:transmembrane transporter activity"/>
    <property type="evidence" value="ECO:0007669"/>
    <property type="project" value="InterPro"/>
</dbReference>
<feature type="compositionally biased region" description="Polar residues" evidence="6">
    <location>
        <begin position="262"/>
        <end position="273"/>
    </location>
</feature>
<accession>A0A9P9EFN8</accession>
<name>A0A9P9EFN8_9HYPO</name>
<keyword evidence="5" id="KW-0325">Glycoprotein</keyword>
<evidence type="ECO:0000256" key="2">
    <source>
        <dbReference type="ARBA" id="ARBA00022692"/>
    </source>
</evidence>
<feature type="transmembrane region" description="Helical" evidence="7">
    <location>
        <begin position="68"/>
        <end position="92"/>
    </location>
</feature>
<keyword evidence="9" id="KW-1185">Reference proteome</keyword>
<evidence type="ECO:0000256" key="1">
    <source>
        <dbReference type="ARBA" id="ARBA00004141"/>
    </source>
</evidence>
<evidence type="ECO:0000313" key="9">
    <source>
        <dbReference type="Proteomes" id="UP000738349"/>
    </source>
</evidence>
<feature type="transmembrane region" description="Helical" evidence="7">
    <location>
        <begin position="314"/>
        <end position="335"/>
    </location>
</feature>
<feature type="transmembrane region" description="Helical" evidence="7">
    <location>
        <begin position="473"/>
        <end position="496"/>
    </location>
</feature>
<proteinExistence type="predicted"/>
<keyword evidence="3 7" id="KW-1133">Transmembrane helix</keyword>
<feature type="transmembrane region" description="Helical" evidence="7">
    <location>
        <begin position="439"/>
        <end position="461"/>
    </location>
</feature>
<keyword evidence="2 7" id="KW-0812">Transmembrane</keyword>
<evidence type="ECO:0000256" key="5">
    <source>
        <dbReference type="ARBA" id="ARBA00023180"/>
    </source>
</evidence>
<sequence length="551" mass="61172">MAVPDIQTDEELHERLPPGTVRLIDIDGGFASKDSKHAQGEGQKDIILVPRPSEDPEDPLNWTFKRKVLATSCVIMYTIMVAIPSSAVYSIVTPIRKETSLTLTNINNGTGIMFLFYGWGCVIWQALALQYGKRPVYLFSIATNIIILATAPMCTTSGTYLANRILLGFFGAPVESLPEISVTDVWFAHERPTYLAWYGWSLALCGKLAPMLSGFINVGMGWKWTLWWCAIWNGIALVYCFLFMEETNYDRKHHLQPQEVTQPLPETSASPENQKGEKAVASAQPDYESGELQWPRKTFKDKLSMKDKKRPNRVIDIMIAPFKGFTYPGVVYAGLMYGANSLVWQGVQNATIGTIYSTEYGFSTAGIAAAYSGGVIGTIIGGLYCGKVGRMLTLRLARRNGGISEPEHALYVFVLSIFLVPFAMALYGCAVNYKLHWFALTITQVALAINAALCVGSALNYVICSYPELSGQLVTTCVLIRNTLSFAINYGITPWLNASGYLRVYCIVAGIGFLWNASVFVVARYGRWMREKTATRYWRDVDRARAKGLGH</sequence>